<evidence type="ECO:0000256" key="6">
    <source>
        <dbReference type="ARBA" id="ARBA00022723"/>
    </source>
</evidence>
<dbReference type="InterPro" id="IPR029065">
    <property type="entry name" value="Enolase_C-like"/>
</dbReference>
<dbReference type="CDD" id="cd03323">
    <property type="entry name" value="D-glucarate_dehydratase"/>
    <property type="match status" value="1"/>
</dbReference>
<keyword evidence="7" id="KW-0460">Magnesium</keyword>
<evidence type="ECO:0000313" key="11">
    <source>
        <dbReference type="Proteomes" id="UP000051977"/>
    </source>
</evidence>
<comment type="caution">
    <text evidence="10">The sequence shown here is derived from an EMBL/GenBank/DDBJ whole genome shotgun (WGS) entry which is preliminary data.</text>
</comment>
<dbReference type="Gene3D" id="3.30.390.10">
    <property type="entry name" value="Enolase-like, N-terminal domain"/>
    <property type="match status" value="1"/>
</dbReference>
<dbReference type="InterPro" id="IPR013342">
    <property type="entry name" value="Mandelate_racemase_C"/>
</dbReference>
<evidence type="ECO:0000313" key="10">
    <source>
        <dbReference type="EMBL" id="KRL17169.1"/>
    </source>
</evidence>
<keyword evidence="11" id="KW-1185">Reference proteome</keyword>
<dbReference type="Gene3D" id="3.20.20.120">
    <property type="entry name" value="Enolase-like C-terminal domain"/>
    <property type="match status" value="1"/>
</dbReference>
<keyword evidence="6" id="KW-0479">Metal-binding</keyword>
<dbReference type="InterPro" id="IPR013341">
    <property type="entry name" value="Mandelate_racemase_N_dom"/>
</dbReference>
<dbReference type="SFLD" id="SFLDS00001">
    <property type="entry name" value="Enolase"/>
    <property type="match status" value="1"/>
</dbReference>
<dbReference type="Pfam" id="PF02746">
    <property type="entry name" value="MR_MLE_N"/>
    <property type="match status" value="1"/>
</dbReference>
<evidence type="ECO:0000259" key="9">
    <source>
        <dbReference type="SMART" id="SM00922"/>
    </source>
</evidence>
<comment type="pathway">
    <text evidence="3">Carbohydrate acid metabolism; D-glucarate degradation; 2,5-dioxopentanoate from D-glucarate: step 1/2.</text>
</comment>
<name>A0ABR5PDZ7_9LACO</name>
<dbReference type="InterPro" id="IPR034593">
    <property type="entry name" value="DgoD-like"/>
</dbReference>
<accession>A0ABR5PDZ7</accession>
<dbReference type="InterPro" id="IPR029017">
    <property type="entry name" value="Enolase-like_N"/>
</dbReference>
<dbReference type="SFLD" id="SFLDG00055">
    <property type="entry name" value="glucarate_dehydratase"/>
    <property type="match status" value="1"/>
</dbReference>
<dbReference type="Pfam" id="PF13378">
    <property type="entry name" value="MR_MLE_C"/>
    <property type="match status" value="1"/>
</dbReference>
<evidence type="ECO:0000256" key="2">
    <source>
        <dbReference type="ARBA" id="ARBA00001946"/>
    </source>
</evidence>
<feature type="domain" description="Mandelate racemase/muconate lactonizing enzyme C-terminal" evidence="9">
    <location>
        <begin position="190"/>
        <end position="284"/>
    </location>
</feature>
<sequence length="451" mass="50015">MIVLIKGVKLMTVPIIRKMDVYPVAGYDSMLLNLSGAHGPFFTRNIVILTTDRGVLGVGEVPGGEKITQVLIESKSLVIGKSLGEYKQVLQMMRKKFSELDAGGRGNQTFDQRIMIHAVTAVETAFLDLLGKYLHVPVAALLGDGQVREKVAVLGYLFYVGDRTKTDLPYLHDDQSDDWGKIRREPAMTPQAIVRQAQAAYDRYGFKTFKLKGGVFEGAKEVETIKALHEAFPEAKLDLDPNGGWSLKEALTYAKELKGILTYIEDPCGAEAGFSGREILAEFQKATFLPTATNMVDTDWRQMRHAITLNSISIPLADPHFWTMAGSVRVAQLCDEFGLHWGIHSNNHFDISLAMAANAAAAAPGDIYAIDTHWIWQDGQYLTKNPYQIKDGQLTVPATNEGLGVEINLEAVRKANQLYEDHHLGARDDAAAMQYLIPGWQFDPHRPAFVR</sequence>
<comment type="catalytic activity">
    <reaction evidence="1">
        <text>D-glucarate = 5-dehydro-4-deoxy-D-glucarate + H2O</text>
        <dbReference type="Rhea" id="RHEA:14573"/>
        <dbReference type="ChEBI" id="CHEBI:15377"/>
        <dbReference type="ChEBI" id="CHEBI:30612"/>
        <dbReference type="ChEBI" id="CHEBI:42819"/>
        <dbReference type="EC" id="4.2.1.40"/>
    </reaction>
</comment>
<dbReference type="InterPro" id="IPR036849">
    <property type="entry name" value="Enolase-like_C_sf"/>
</dbReference>
<evidence type="ECO:0000256" key="4">
    <source>
        <dbReference type="ARBA" id="ARBA00009938"/>
    </source>
</evidence>
<gene>
    <name evidence="10" type="ORF">FD12_GL001975</name>
</gene>
<dbReference type="EC" id="4.2.1.40" evidence="5"/>
<dbReference type="SUPFAM" id="SSF54826">
    <property type="entry name" value="Enolase N-terminal domain-like"/>
    <property type="match status" value="1"/>
</dbReference>
<dbReference type="Proteomes" id="UP000051977">
    <property type="component" value="Unassembled WGS sequence"/>
</dbReference>
<evidence type="ECO:0000256" key="5">
    <source>
        <dbReference type="ARBA" id="ARBA00011973"/>
    </source>
</evidence>
<dbReference type="InterPro" id="IPR034598">
    <property type="entry name" value="GlucD-like"/>
</dbReference>
<dbReference type="SUPFAM" id="SSF51604">
    <property type="entry name" value="Enolase C-terminal domain-like"/>
    <property type="match status" value="1"/>
</dbReference>
<comment type="cofactor">
    <cofactor evidence="2">
        <name>Mg(2+)</name>
        <dbReference type="ChEBI" id="CHEBI:18420"/>
    </cofactor>
</comment>
<dbReference type="EMBL" id="AZEI01000036">
    <property type="protein sequence ID" value="KRL17169.1"/>
    <property type="molecule type" value="Genomic_DNA"/>
</dbReference>
<reference evidence="10 11" key="1">
    <citation type="journal article" date="2015" name="Genome Announc.">
        <title>Expanding the biotechnology potential of lactobacilli through comparative genomics of 213 strains and associated genera.</title>
        <authorList>
            <person name="Sun Z."/>
            <person name="Harris H.M."/>
            <person name="McCann A."/>
            <person name="Guo C."/>
            <person name="Argimon S."/>
            <person name="Zhang W."/>
            <person name="Yang X."/>
            <person name="Jeffery I.B."/>
            <person name="Cooney J.C."/>
            <person name="Kagawa T.F."/>
            <person name="Liu W."/>
            <person name="Song Y."/>
            <person name="Salvetti E."/>
            <person name="Wrobel A."/>
            <person name="Rasinkangas P."/>
            <person name="Parkhill J."/>
            <person name="Rea M.C."/>
            <person name="O'Sullivan O."/>
            <person name="Ritari J."/>
            <person name="Douillard F.P."/>
            <person name="Paul Ross R."/>
            <person name="Yang R."/>
            <person name="Briner A.E."/>
            <person name="Felis G.E."/>
            <person name="de Vos W.M."/>
            <person name="Barrangou R."/>
            <person name="Klaenhammer T.R."/>
            <person name="Caufield P.W."/>
            <person name="Cui Y."/>
            <person name="Zhang H."/>
            <person name="O'Toole P.W."/>
        </authorList>
    </citation>
    <scope>NUCLEOTIDE SEQUENCE [LARGE SCALE GENOMIC DNA]</scope>
    <source>
        <strain evidence="10 11">DSM 19907</strain>
    </source>
</reference>
<organism evidence="10 11">
    <name type="scientific">Lentilactobacillus rapi DSM 19907 = JCM 15042</name>
    <dbReference type="NCBI Taxonomy" id="1423795"/>
    <lineage>
        <taxon>Bacteria</taxon>
        <taxon>Bacillati</taxon>
        <taxon>Bacillota</taxon>
        <taxon>Bacilli</taxon>
        <taxon>Lactobacillales</taxon>
        <taxon>Lactobacillaceae</taxon>
        <taxon>Lentilactobacillus</taxon>
    </lineage>
</organism>
<proteinExistence type="inferred from homology"/>
<dbReference type="PANTHER" id="PTHR48080">
    <property type="entry name" value="D-GALACTONATE DEHYDRATASE-RELATED"/>
    <property type="match status" value="1"/>
</dbReference>
<evidence type="ECO:0000256" key="3">
    <source>
        <dbReference type="ARBA" id="ARBA00005183"/>
    </source>
</evidence>
<protein>
    <recommendedName>
        <fullName evidence="5">glucarate dehydratase</fullName>
        <ecNumber evidence="5">4.2.1.40</ecNumber>
    </recommendedName>
</protein>
<keyword evidence="8" id="KW-0456">Lyase</keyword>
<comment type="similarity">
    <text evidence="4">Belongs to the mandelate racemase/muconate lactonizing enzyme family. GlucD subfamily.</text>
</comment>
<dbReference type="PANTHER" id="PTHR48080:SF4">
    <property type="entry name" value="GLUCARATE DEHYDRATASE"/>
    <property type="match status" value="1"/>
</dbReference>
<evidence type="ECO:0000256" key="8">
    <source>
        <dbReference type="ARBA" id="ARBA00023239"/>
    </source>
</evidence>
<evidence type="ECO:0000256" key="1">
    <source>
        <dbReference type="ARBA" id="ARBA00001426"/>
    </source>
</evidence>
<dbReference type="SMART" id="SM00922">
    <property type="entry name" value="MR_MLE"/>
    <property type="match status" value="1"/>
</dbReference>
<evidence type="ECO:0000256" key="7">
    <source>
        <dbReference type="ARBA" id="ARBA00022842"/>
    </source>
</evidence>